<sequence length="385" mass="40832">MTLSNWDYPTKVRAGIGRIKELPEICREAGINNPLLITDSGISGTDMVKHALNHCRDKLGQCGLFDNVKSNPTGENVAQGVAVYHSGHHDGVIALGGGSVLDAGKAVALMSGQQYPLWMFEDIKGNSDCVNVAGIAPFIAIPTTAGTGSEVGRAAVITDSSVPVKRTIFHPAMMPRVAILDGELTVGMSPQLTAATGADALTHCLESWCSPVYHPMSEAVAVKGMQMIKANLLRAFQNGQDLQARQEMLVASALGAVSFQRGLGGVHAIAQSLGALYDGHHGLLNAIVLPYVLVANRPRIDASMDYLARALDLERPGFTGVMAWILELRQSLGIPHTLLEVGIDDQQATLVGEMAFADGCSLTNPVRHSAADYSKIFCQAVKGEL</sequence>
<evidence type="ECO:0000256" key="3">
    <source>
        <dbReference type="ARBA" id="ARBA00023002"/>
    </source>
</evidence>
<dbReference type="InterPro" id="IPR056798">
    <property type="entry name" value="ADH_Fe_C"/>
</dbReference>
<keyword evidence="3" id="KW-0560">Oxidoreductase</keyword>
<dbReference type="FunFam" id="1.20.1090.10:FF:000001">
    <property type="entry name" value="Aldehyde-alcohol dehydrogenase"/>
    <property type="match status" value="1"/>
</dbReference>
<organism evidence="6 7">
    <name type="scientific">Klebsiella aerogenes</name>
    <name type="common">Enterobacter aerogenes</name>
    <dbReference type="NCBI Taxonomy" id="548"/>
    <lineage>
        <taxon>Bacteria</taxon>
        <taxon>Pseudomonadati</taxon>
        <taxon>Pseudomonadota</taxon>
        <taxon>Gammaproteobacteria</taxon>
        <taxon>Enterobacterales</taxon>
        <taxon>Enterobacteriaceae</taxon>
        <taxon>Klebsiella/Raoultella group</taxon>
        <taxon>Klebsiella</taxon>
    </lineage>
</organism>
<name>A0AAP9U705_KLEAE</name>
<dbReference type="Gene3D" id="3.40.50.1970">
    <property type="match status" value="1"/>
</dbReference>
<dbReference type="AlphaFoldDB" id="A0AAP9U705"/>
<evidence type="ECO:0000313" key="7">
    <source>
        <dbReference type="Proteomes" id="UP000514462"/>
    </source>
</evidence>
<evidence type="ECO:0000259" key="5">
    <source>
        <dbReference type="Pfam" id="PF25137"/>
    </source>
</evidence>
<dbReference type="PANTHER" id="PTHR11496:SF102">
    <property type="entry name" value="ALCOHOL DEHYDROGENASE 4"/>
    <property type="match status" value="1"/>
</dbReference>
<dbReference type="CDD" id="cd14861">
    <property type="entry name" value="Fe-ADH-like"/>
    <property type="match status" value="1"/>
</dbReference>
<dbReference type="EMBL" id="CP055904">
    <property type="protein sequence ID" value="QMR41991.1"/>
    <property type="molecule type" value="Genomic_DNA"/>
</dbReference>
<evidence type="ECO:0000259" key="4">
    <source>
        <dbReference type="Pfam" id="PF00465"/>
    </source>
</evidence>
<dbReference type="PANTHER" id="PTHR11496">
    <property type="entry name" value="ALCOHOL DEHYDROGENASE"/>
    <property type="match status" value="1"/>
</dbReference>
<dbReference type="GO" id="GO:0046872">
    <property type="term" value="F:metal ion binding"/>
    <property type="evidence" value="ECO:0007669"/>
    <property type="project" value="InterPro"/>
</dbReference>
<comment type="cofactor">
    <cofactor evidence="1">
        <name>Fe cation</name>
        <dbReference type="ChEBI" id="CHEBI:24875"/>
    </cofactor>
</comment>
<proteinExistence type="inferred from homology"/>
<dbReference type="Gene3D" id="1.20.1090.10">
    <property type="entry name" value="Dehydroquinate synthase-like - alpha domain"/>
    <property type="match status" value="1"/>
</dbReference>
<dbReference type="Pfam" id="PF25137">
    <property type="entry name" value="ADH_Fe_C"/>
    <property type="match status" value="1"/>
</dbReference>
<feature type="domain" description="Fe-containing alcohol dehydrogenase-like C-terminal" evidence="5">
    <location>
        <begin position="193"/>
        <end position="380"/>
    </location>
</feature>
<dbReference type="RefSeq" id="WP_142975275.1">
    <property type="nucleotide sequence ID" value="NZ_CABHFP010000014.1"/>
</dbReference>
<accession>A0AAP9U705</accession>
<gene>
    <name evidence="6" type="ORF">HV331_21960</name>
</gene>
<dbReference type="Pfam" id="PF00465">
    <property type="entry name" value="Fe-ADH"/>
    <property type="match status" value="1"/>
</dbReference>
<evidence type="ECO:0000256" key="1">
    <source>
        <dbReference type="ARBA" id="ARBA00001962"/>
    </source>
</evidence>
<protein>
    <submittedName>
        <fullName evidence="6">Iron-containing alcohol dehydrogenase</fullName>
    </submittedName>
</protein>
<evidence type="ECO:0000256" key="2">
    <source>
        <dbReference type="ARBA" id="ARBA00007358"/>
    </source>
</evidence>
<dbReference type="GO" id="GO:0004022">
    <property type="term" value="F:alcohol dehydrogenase (NAD+) activity"/>
    <property type="evidence" value="ECO:0007669"/>
    <property type="project" value="TreeGrafter"/>
</dbReference>
<dbReference type="Proteomes" id="UP000514462">
    <property type="component" value="Chromosome"/>
</dbReference>
<dbReference type="FunFam" id="3.40.50.1970:FF:000003">
    <property type="entry name" value="Alcohol dehydrogenase, iron-containing"/>
    <property type="match status" value="1"/>
</dbReference>
<dbReference type="SUPFAM" id="SSF56796">
    <property type="entry name" value="Dehydroquinate synthase-like"/>
    <property type="match status" value="1"/>
</dbReference>
<dbReference type="InterPro" id="IPR039697">
    <property type="entry name" value="Alcohol_dehydrogenase_Fe"/>
</dbReference>
<reference evidence="7" key="1">
    <citation type="submission" date="2020-06" db="EMBL/GenBank/DDBJ databases">
        <title>REHAB project genomes.</title>
        <authorList>
            <person name="Shaw L.P."/>
        </authorList>
    </citation>
    <scope>NUCLEOTIDE SEQUENCE [LARGE SCALE GENOMIC DNA]</scope>
    <source>
        <strain evidence="7">RHBSTW-00938</strain>
    </source>
</reference>
<comment type="similarity">
    <text evidence="2">Belongs to the iron-containing alcohol dehydrogenase family.</text>
</comment>
<dbReference type="InterPro" id="IPR001670">
    <property type="entry name" value="ADH_Fe/GldA"/>
</dbReference>
<feature type="domain" description="Alcohol dehydrogenase iron-type/glycerol dehydrogenase GldA" evidence="4">
    <location>
        <begin position="9"/>
        <end position="181"/>
    </location>
</feature>
<evidence type="ECO:0000313" key="6">
    <source>
        <dbReference type="EMBL" id="QMR41991.1"/>
    </source>
</evidence>